<proteinExistence type="predicted"/>
<name>A0ACB7YIR8_9ERIC</name>
<accession>A0ACB7YIR8</accession>
<sequence>MKTASAPNLNRETTSITRITTNFFTFFQDPNHHDDTTLNKRQKIEHSEDTEVSKTSPFKDILSPILPFNEMYENHSPIDGSFYRWDRMDQTLPRWPPSPNGSDTNVSVGSNQFVGDDDVLKAWWDECNHLDFPQDKFRRAFRMSKSTFDFICGKLHDPLLVKKDTMIRLAIPVRQRLAVCIWRLATGISTCRKLVLEVCSAIRQLLMIKYLIRPDEERMKGLKMEFELVSGIPNVVGSMASRGFLKDVWIVENSGYVAFDGLSFGALRTAEFVDSEGV</sequence>
<evidence type="ECO:0000313" key="2">
    <source>
        <dbReference type="Proteomes" id="UP000828048"/>
    </source>
</evidence>
<dbReference type="EMBL" id="CM037158">
    <property type="protein sequence ID" value="KAH7853077.1"/>
    <property type="molecule type" value="Genomic_DNA"/>
</dbReference>
<gene>
    <name evidence="1" type="ORF">Vadar_032979</name>
</gene>
<keyword evidence="2" id="KW-1185">Reference proteome</keyword>
<reference evidence="1 2" key="1">
    <citation type="journal article" date="2021" name="Hortic Res">
        <title>High-quality reference genome and annotation aids understanding of berry development for evergreen blueberry (Vaccinium darrowii).</title>
        <authorList>
            <person name="Yu J."/>
            <person name="Hulse-Kemp A.M."/>
            <person name="Babiker E."/>
            <person name="Staton M."/>
        </authorList>
    </citation>
    <scope>NUCLEOTIDE SEQUENCE [LARGE SCALE GENOMIC DNA]</scope>
    <source>
        <strain evidence="2">cv. NJ 8807/NJ 8810</strain>
        <tissue evidence="1">Young leaf</tissue>
    </source>
</reference>
<protein>
    <submittedName>
        <fullName evidence="1">Uncharacterized protein</fullName>
    </submittedName>
</protein>
<dbReference type="Proteomes" id="UP000828048">
    <property type="component" value="Chromosome 8"/>
</dbReference>
<organism evidence="1 2">
    <name type="scientific">Vaccinium darrowii</name>
    <dbReference type="NCBI Taxonomy" id="229202"/>
    <lineage>
        <taxon>Eukaryota</taxon>
        <taxon>Viridiplantae</taxon>
        <taxon>Streptophyta</taxon>
        <taxon>Embryophyta</taxon>
        <taxon>Tracheophyta</taxon>
        <taxon>Spermatophyta</taxon>
        <taxon>Magnoliopsida</taxon>
        <taxon>eudicotyledons</taxon>
        <taxon>Gunneridae</taxon>
        <taxon>Pentapetalae</taxon>
        <taxon>asterids</taxon>
        <taxon>Ericales</taxon>
        <taxon>Ericaceae</taxon>
        <taxon>Vaccinioideae</taxon>
        <taxon>Vaccinieae</taxon>
        <taxon>Vaccinium</taxon>
    </lineage>
</organism>
<evidence type="ECO:0000313" key="1">
    <source>
        <dbReference type="EMBL" id="KAH7853077.1"/>
    </source>
</evidence>
<comment type="caution">
    <text evidence="1">The sequence shown here is derived from an EMBL/GenBank/DDBJ whole genome shotgun (WGS) entry which is preliminary data.</text>
</comment>